<reference evidence="1 2" key="1">
    <citation type="submission" date="2018-10" db="EMBL/GenBank/DDBJ databases">
        <title>A high-quality apple genome assembly.</title>
        <authorList>
            <person name="Hu J."/>
        </authorList>
    </citation>
    <scope>NUCLEOTIDE SEQUENCE [LARGE SCALE GENOMIC DNA]</scope>
    <source>
        <strain evidence="2">cv. HFTH1</strain>
        <tissue evidence="1">Young leaf</tissue>
    </source>
</reference>
<evidence type="ECO:0000313" key="1">
    <source>
        <dbReference type="EMBL" id="RXH84775.1"/>
    </source>
</evidence>
<gene>
    <name evidence="1" type="ORF">DVH24_040123</name>
</gene>
<organism evidence="1 2">
    <name type="scientific">Malus domestica</name>
    <name type="common">Apple</name>
    <name type="synonym">Pyrus malus</name>
    <dbReference type="NCBI Taxonomy" id="3750"/>
    <lineage>
        <taxon>Eukaryota</taxon>
        <taxon>Viridiplantae</taxon>
        <taxon>Streptophyta</taxon>
        <taxon>Embryophyta</taxon>
        <taxon>Tracheophyta</taxon>
        <taxon>Spermatophyta</taxon>
        <taxon>Magnoliopsida</taxon>
        <taxon>eudicotyledons</taxon>
        <taxon>Gunneridae</taxon>
        <taxon>Pentapetalae</taxon>
        <taxon>rosids</taxon>
        <taxon>fabids</taxon>
        <taxon>Rosales</taxon>
        <taxon>Rosaceae</taxon>
        <taxon>Amygdaloideae</taxon>
        <taxon>Maleae</taxon>
        <taxon>Malus</taxon>
    </lineage>
</organism>
<dbReference type="Proteomes" id="UP000290289">
    <property type="component" value="Chromosome 11"/>
</dbReference>
<protein>
    <submittedName>
        <fullName evidence="1">Uncharacterized protein</fullName>
    </submittedName>
</protein>
<comment type="caution">
    <text evidence="1">The sequence shown here is derived from an EMBL/GenBank/DDBJ whole genome shotgun (WGS) entry which is preliminary data.</text>
</comment>
<keyword evidence="2" id="KW-1185">Reference proteome</keyword>
<name>A0A498IRJ7_MALDO</name>
<accession>A0A498IRJ7</accession>
<dbReference type="EMBL" id="RDQH01000337">
    <property type="protein sequence ID" value="RXH84775.1"/>
    <property type="molecule type" value="Genomic_DNA"/>
</dbReference>
<sequence length="120" mass="14224">MHIKARKLYGIIQYDAANESQKAKALIFIQKHMAEALQTELLAKEDPKSFWEALVDRFDHHKLIFFLQARNNWQNLRFQDFKIVDEYGYEVCFKQETIGRVFAFKTLKMSMSMAMKKLVA</sequence>
<dbReference type="PANTHER" id="PTHR33325:SF11">
    <property type="entry name" value="COLD SHOCK DOMAIN-CONTAINING PROTEIN 4-LIKE"/>
    <property type="match status" value="1"/>
</dbReference>
<dbReference type="PANTHER" id="PTHR33325">
    <property type="entry name" value="ZINC FINGER, CCHC-TYPE-RELATED"/>
    <property type="match status" value="1"/>
</dbReference>
<evidence type="ECO:0000313" key="2">
    <source>
        <dbReference type="Proteomes" id="UP000290289"/>
    </source>
</evidence>
<dbReference type="AlphaFoldDB" id="A0A498IRJ7"/>
<proteinExistence type="predicted"/>